<name>A0A1E7MVW3_KITAU</name>
<evidence type="ECO:0000313" key="2">
    <source>
        <dbReference type="EMBL" id="OEV32565.1"/>
    </source>
</evidence>
<organism evidence="2 3">
    <name type="scientific">Kitasatospora aureofaciens</name>
    <name type="common">Streptomyces aureofaciens</name>
    <dbReference type="NCBI Taxonomy" id="1894"/>
    <lineage>
        <taxon>Bacteria</taxon>
        <taxon>Bacillati</taxon>
        <taxon>Actinomycetota</taxon>
        <taxon>Actinomycetes</taxon>
        <taxon>Kitasatosporales</taxon>
        <taxon>Streptomycetaceae</taxon>
        <taxon>Kitasatospora</taxon>
    </lineage>
</organism>
<comment type="caution">
    <text evidence="2">The sequence shown here is derived from an EMBL/GenBank/DDBJ whole genome shotgun (WGS) entry which is preliminary data.</text>
</comment>
<accession>A0A1E7MVW3</accession>
<gene>
    <name evidence="2" type="ORF">HS99_0040080</name>
</gene>
<evidence type="ECO:0000256" key="1">
    <source>
        <dbReference type="SAM" id="MobiDB-lite"/>
    </source>
</evidence>
<feature type="region of interest" description="Disordered" evidence="1">
    <location>
        <begin position="129"/>
        <end position="149"/>
    </location>
</feature>
<proteinExistence type="predicted"/>
<protein>
    <submittedName>
        <fullName evidence="2">Uncharacterized protein</fullName>
    </submittedName>
</protein>
<reference evidence="2" key="1">
    <citation type="submission" date="2016-08" db="EMBL/GenBank/DDBJ databases">
        <title>Sequencing, Assembly and Comparative Genomics of S. aureofaciens ATCC 10762.</title>
        <authorList>
            <person name="Gradnigo J.S."/>
            <person name="Johnson N."/>
            <person name="Somerville G.A."/>
        </authorList>
    </citation>
    <scope>NUCLEOTIDE SEQUENCE [LARGE SCALE GENOMIC DNA]</scope>
    <source>
        <strain evidence="2">ATCC 10762</strain>
    </source>
</reference>
<dbReference type="AlphaFoldDB" id="A0A1E7MVW3"/>
<evidence type="ECO:0000313" key="3">
    <source>
        <dbReference type="Proteomes" id="UP000037395"/>
    </source>
</evidence>
<dbReference type="EMBL" id="JPRF03000089">
    <property type="protein sequence ID" value="OEV32565.1"/>
    <property type="molecule type" value="Genomic_DNA"/>
</dbReference>
<keyword evidence="3" id="KW-1185">Reference proteome</keyword>
<feature type="region of interest" description="Disordered" evidence="1">
    <location>
        <begin position="1"/>
        <end position="51"/>
    </location>
</feature>
<dbReference type="Proteomes" id="UP000037395">
    <property type="component" value="Unassembled WGS sequence"/>
</dbReference>
<sequence>MAPAQPRRGDPGARAADHRDRHRGRGPRAGHPLDGPDRPAALAGGGHHGGRAAEPRRVGVLLGGSIVDALVGVLIGTGRGAVGHGHGFAFVFVDAEPYGRAVPVGFGRAAVLRTADRYGGALADADGRRVDAPDRGGHGLGTIGGPGRRRAAGRRQVRWIGGTW</sequence>
<feature type="compositionally biased region" description="Basic and acidic residues" evidence="1">
    <location>
        <begin position="7"/>
        <end position="19"/>
    </location>
</feature>